<evidence type="ECO:0000259" key="12">
    <source>
        <dbReference type="Pfam" id="PF00306"/>
    </source>
</evidence>
<feature type="domain" description="ATP synthase alpha subunit C-terminal" evidence="12">
    <location>
        <begin position="382"/>
        <end position="507"/>
    </location>
</feature>
<dbReference type="InterPro" id="IPR033732">
    <property type="entry name" value="ATP_synth_F1_a_nt-bd_dom"/>
</dbReference>
<dbReference type="HAMAP" id="MF_01346">
    <property type="entry name" value="ATP_synth_alpha_bact"/>
    <property type="match status" value="1"/>
</dbReference>
<comment type="subcellular location">
    <subcellularLocation>
        <location evidence="1">Membrane</location>
    </subcellularLocation>
</comment>
<dbReference type="FunFam" id="3.40.50.300:FF:000002">
    <property type="entry name" value="ATP synthase subunit alpha"/>
    <property type="match status" value="1"/>
</dbReference>
<keyword evidence="5" id="KW-0067">ATP-binding</keyword>
<evidence type="ECO:0000313" key="14">
    <source>
        <dbReference type="EMBL" id="CAB4730872.1"/>
    </source>
</evidence>
<dbReference type="PANTHER" id="PTHR48082:SF2">
    <property type="entry name" value="ATP SYNTHASE SUBUNIT ALPHA, MITOCHONDRIAL"/>
    <property type="match status" value="1"/>
</dbReference>
<dbReference type="Pfam" id="PF00306">
    <property type="entry name" value="ATP-synt_ab_C"/>
    <property type="match status" value="1"/>
</dbReference>
<evidence type="ECO:0000256" key="5">
    <source>
        <dbReference type="ARBA" id="ARBA00022840"/>
    </source>
</evidence>
<dbReference type="PROSITE" id="PS00152">
    <property type="entry name" value="ATPASE_ALPHA_BETA"/>
    <property type="match status" value="1"/>
</dbReference>
<keyword evidence="10" id="KW-0066">ATP synthesis</keyword>
<dbReference type="InterPro" id="IPR038376">
    <property type="entry name" value="ATP_synth_asu_C_sf"/>
</dbReference>
<evidence type="ECO:0000256" key="9">
    <source>
        <dbReference type="ARBA" id="ARBA00023196"/>
    </source>
</evidence>
<dbReference type="GO" id="GO:0046933">
    <property type="term" value="F:proton-transporting ATP synthase activity, rotational mechanism"/>
    <property type="evidence" value="ECO:0007669"/>
    <property type="project" value="InterPro"/>
</dbReference>
<evidence type="ECO:0000256" key="8">
    <source>
        <dbReference type="ARBA" id="ARBA00023136"/>
    </source>
</evidence>
<dbReference type="PANTHER" id="PTHR48082">
    <property type="entry name" value="ATP SYNTHASE SUBUNIT ALPHA, MITOCHONDRIAL"/>
    <property type="match status" value="1"/>
</dbReference>
<dbReference type="InterPro" id="IPR000793">
    <property type="entry name" value="ATP_synth_asu_C"/>
</dbReference>
<dbReference type="EMBL" id="CAEZYW010000015">
    <property type="protein sequence ID" value="CAB4730872.1"/>
    <property type="molecule type" value="Genomic_DNA"/>
</dbReference>
<dbReference type="NCBIfam" id="TIGR00962">
    <property type="entry name" value="atpA"/>
    <property type="match status" value="1"/>
</dbReference>
<gene>
    <name evidence="14" type="ORF">UFOPK2786_00172</name>
</gene>
<dbReference type="FunFam" id="1.20.150.20:FF:000001">
    <property type="entry name" value="ATP synthase subunit alpha"/>
    <property type="match status" value="1"/>
</dbReference>
<accession>A0A6J6S849</accession>
<organism evidence="14">
    <name type="scientific">freshwater metagenome</name>
    <dbReference type="NCBI Taxonomy" id="449393"/>
    <lineage>
        <taxon>unclassified sequences</taxon>
        <taxon>metagenomes</taxon>
        <taxon>ecological metagenomes</taxon>
    </lineage>
</organism>
<evidence type="ECO:0000256" key="3">
    <source>
        <dbReference type="ARBA" id="ARBA00022448"/>
    </source>
</evidence>
<dbReference type="InterPro" id="IPR005294">
    <property type="entry name" value="ATP_synth_F1_asu"/>
</dbReference>
<dbReference type="AlphaFoldDB" id="A0A6J6S849"/>
<dbReference type="InterPro" id="IPR000194">
    <property type="entry name" value="ATPase_F1/V1/A1_a/bsu_nucl-bd"/>
</dbReference>
<dbReference type="CDD" id="cd18113">
    <property type="entry name" value="ATP-synt_F1_alpha_C"/>
    <property type="match status" value="1"/>
</dbReference>
<dbReference type="Pfam" id="PF02874">
    <property type="entry name" value="ATP-synt_ab_N"/>
    <property type="match status" value="1"/>
</dbReference>
<dbReference type="SUPFAM" id="SSF50615">
    <property type="entry name" value="N-terminal domain of alpha and beta subunits of F1 ATP synthase"/>
    <property type="match status" value="1"/>
</dbReference>
<dbReference type="GO" id="GO:0005524">
    <property type="term" value="F:ATP binding"/>
    <property type="evidence" value="ECO:0007669"/>
    <property type="project" value="UniProtKB-KW"/>
</dbReference>
<dbReference type="InterPro" id="IPR020003">
    <property type="entry name" value="ATPase_a/bsu_AS"/>
</dbReference>
<dbReference type="CDD" id="cd01132">
    <property type="entry name" value="F1-ATPase_alpha_CD"/>
    <property type="match status" value="1"/>
</dbReference>
<name>A0A6J6S849_9ZZZZ</name>
<feature type="domain" description="ATPase F1/V1/A1 complex alpha/beta subunit N-terminal" evidence="13">
    <location>
        <begin position="29"/>
        <end position="95"/>
    </location>
</feature>
<dbReference type="InterPro" id="IPR027417">
    <property type="entry name" value="P-loop_NTPase"/>
</dbReference>
<proteinExistence type="inferred from homology"/>
<dbReference type="InterPro" id="IPR004100">
    <property type="entry name" value="ATPase_F1/V1/A1_a/bsu_N"/>
</dbReference>
<dbReference type="Gene3D" id="2.40.30.20">
    <property type="match status" value="1"/>
</dbReference>
<keyword evidence="7" id="KW-0406">Ion transport</keyword>
<evidence type="ECO:0000256" key="4">
    <source>
        <dbReference type="ARBA" id="ARBA00022741"/>
    </source>
</evidence>
<keyword evidence="3" id="KW-0813">Transport</keyword>
<dbReference type="SUPFAM" id="SSF47917">
    <property type="entry name" value="C-terminal domain of alpha and beta subunits of F1 ATP synthase"/>
    <property type="match status" value="1"/>
</dbReference>
<dbReference type="GO" id="GO:0043531">
    <property type="term" value="F:ADP binding"/>
    <property type="evidence" value="ECO:0007669"/>
    <property type="project" value="TreeGrafter"/>
</dbReference>
<protein>
    <submittedName>
        <fullName evidence="14">Unannotated protein</fullName>
    </submittedName>
</protein>
<dbReference type="SUPFAM" id="SSF52540">
    <property type="entry name" value="P-loop containing nucleoside triphosphate hydrolases"/>
    <property type="match status" value="1"/>
</dbReference>
<dbReference type="GO" id="GO:0045259">
    <property type="term" value="C:proton-transporting ATP synthase complex"/>
    <property type="evidence" value="ECO:0007669"/>
    <property type="project" value="UniProtKB-KW"/>
</dbReference>
<dbReference type="InterPro" id="IPR023366">
    <property type="entry name" value="ATP_synth_asu-like_sf"/>
</dbReference>
<evidence type="ECO:0000259" key="11">
    <source>
        <dbReference type="Pfam" id="PF00006"/>
    </source>
</evidence>
<reference evidence="14" key="1">
    <citation type="submission" date="2020-05" db="EMBL/GenBank/DDBJ databases">
        <authorList>
            <person name="Chiriac C."/>
            <person name="Salcher M."/>
            <person name="Ghai R."/>
            <person name="Kavagutti S V."/>
        </authorList>
    </citation>
    <scope>NUCLEOTIDE SEQUENCE</scope>
</reference>
<dbReference type="Gene3D" id="1.20.150.20">
    <property type="entry name" value="ATP synthase alpha/beta chain, C-terminal domain"/>
    <property type="match status" value="1"/>
</dbReference>
<keyword evidence="9" id="KW-0139">CF(1)</keyword>
<keyword evidence="8" id="KW-0472">Membrane</keyword>
<sequence>MTELTIRPEEIRDAIERNVAAYSPTTAREEVGRVIETGDGIARVEGLHSAMTNELLEFEGGLLGLALNLDVREIGVVLLGDGSKIAEGQPVRRTGEVLSVPVGDAFLGRVVDPLGNPIDGLGAIEAEARRVLELQAPTVVQRQPVKEPLQTGIKAIDAMTAIGRGQRQLIIGDRQTGKTAVCLDTILNQRENWLSGDPNKQVRCIYVAIGQKGSTIASVKGALEEYGAMEYTTIVAAPASDPAGFKYLAPYTGSAIGQHWMYAGKHVLIVFDDLSKQAEAYRAVSLLLRRPPGREAYPGDVFYLHSRLLERCAKLSNELGAGSMTGLPIIETKANDVSAYIPTNVISITDGQCFLESDLFNSGVRPAINVGISVSRVGGSAQPKAMKKVAGRLRLNLAQFRELEAFAAFGSDLDAASKAQLARGARLVELLKQSQYQPQSMEREVVSVWGGTTGQLDEVPVEDIRRFDSEFLAFIERSKPEILDAIRTTTDLSDDTVTVLEAAMAEFKRQFATTSGGLLVNDEPVEAIDEETIDPTQIKRAVRG</sequence>
<feature type="domain" description="ATPase F1/V1/A1 complex alpha/beta subunit nucleotide-binding" evidence="11">
    <location>
        <begin position="152"/>
        <end position="375"/>
    </location>
</feature>
<dbReference type="Gene3D" id="3.40.50.300">
    <property type="entry name" value="P-loop containing nucleotide triphosphate hydrolases"/>
    <property type="match status" value="1"/>
</dbReference>
<evidence type="ECO:0000256" key="1">
    <source>
        <dbReference type="ARBA" id="ARBA00004370"/>
    </source>
</evidence>
<dbReference type="Pfam" id="PF00006">
    <property type="entry name" value="ATP-synt_ab"/>
    <property type="match status" value="1"/>
</dbReference>
<keyword evidence="4" id="KW-0547">Nucleotide-binding</keyword>
<keyword evidence="6" id="KW-1278">Translocase</keyword>
<evidence type="ECO:0000256" key="6">
    <source>
        <dbReference type="ARBA" id="ARBA00022967"/>
    </source>
</evidence>
<evidence type="ECO:0000256" key="10">
    <source>
        <dbReference type="ARBA" id="ARBA00023310"/>
    </source>
</evidence>
<evidence type="ECO:0000256" key="7">
    <source>
        <dbReference type="ARBA" id="ARBA00023065"/>
    </source>
</evidence>
<comment type="similarity">
    <text evidence="2">Belongs to the ATPase alpha/beta chains family.</text>
</comment>
<dbReference type="NCBIfam" id="NF009884">
    <property type="entry name" value="PRK13343.1"/>
    <property type="match status" value="1"/>
</dbReference>
<dbReference type="InterPro" id="IPR036121">
    <property type="entry name" value="ATPase_F1/V1/A1_a/bsu_N_sf"/>
</dbReference>
<evidence type="ECO:0000256" key="2">
    <source>
        <dbReference type="ARBA" id="ARBA00008936"/>
    </source>
</evidence>
<evidence type="ECO:0000259" key="13">
    <source>
        <dbReference type="Pfam" id="PF02874"/>
    </source>
</evidence>